<dbReference type="InterPro" id="IPR007061">
    <property type="entry name" value="MST-like"/>
</dbReference>
<proteinExistence type="predicted"/>
<accession>A0A7W3IT11</accession>
<dbReference type="SUPFAM" id="SSF109854">
    <property type="entry name" value="DinB/YfiT-like putative metalloenzymes"/>
    <property type="match status" value="1"/>
</dbReference>
<dbReference type="EMBL" id="JACGWT010000003">
    <property type="protein sequence ID" value="MBA8794635.1"/>
    <property type="molecule type" value="Genomic_DNA"/>
</dbReference>
<protein>
    <recommendedName>
        <fullName evidence="3">DinB superfamily protein</fullName>
    </recommendedName>
</protein>
<evidence type="ECO:0000313" key="2">
    <source>
        <dbReference type="Proteomes" id="UP000523079"/>
    </source>
</evidence>
<gene>
    <name evidence="1" type="ORF">FHX74_002254</name>
</gene>
<reference evidence="1 2" key="1">
    <citation type="submission" date="2020-07" db="EMBL/GenBank/DDBJ databases">
        <title>Sequencing the genomes of 1000 actinobacteria strains.</title>
        <authorList>
            <person name="Klenk H.-P."/>
        </authorList>
    </citation>
    <scope>NUCLEOTIDE SEQUENCE [LARGE SCALE GENOMIC DNA]</scope>
    <source>
        <strain evidence="1 2">DSM 100723</strain>
    </source>
</reference>
<keyword evidence="2" id="KW-1185">Reference proteome</keyword>
<evidence type="ECO:0008006" key="3">
    <source>
        <dbReference type="Google" id="ProtNLM"/>
    </source>
</evidence>
<sequence>MSDDAGTPAGPPSRPKPDPVREQLLGQLAAQRRHLLDALDGLDEETAQRVLLPSGWTLPQLLSHVTHDDELFWVSGVLGGDPRAAELLAANQDGWRLGAGISAADAVAGYTAECGRSDAVLAGIDLAAPVAWWPDGLFGDWRPATGTEVLVHLLVETATHAGHADAVRELIDGRQHLVLD</sequence>
<dbReference type="Pfam" id="PF04978">
    <property type="entry name" value="MST"/>
    <property type="match status" value="1"/>
</dbReference>
<dbReference type="InterPro" id="IPR034660">
    <property type="entry name" value="DinB/YfiT-like"/>
</dbReference>
<evidence type="ECO:0000313" key="1">
    <source>
        <dbReference type="EMBL" id="MBA8794635.1"/>
    </source>
</evidence>
<dbReference type="Proteomes" id="UP000523079">
    <property type="component" value="Unassembled WGS sequence"/>
</dbReference>
<name>A0A7W3IT11_9ACTN</name>
<organism evidence="1 2">
    <name type="scientific">Microlunatus kandeliicorticis</name>
    <dbReference type="NCBI Taxonomy" id="1759536"/>
    <lineage>
        <taxon>Bacteria</taxon>
        <taxon>Bacillati</taxon>
        <taxon>Actinomycetota</taxon>
        <taxon>Actinomycetes</taxon>
        <taxon>Propionibacteriales</taxon>
        <taxon>Propionibacteriaceae</taxon>
        <taxon>Microlunatus</taxon>
    </lineage>
</organism>
<dbReference type="Gene3D" id="1.20.120.450">
    <property type="entry name" value="dinb family like domain"/>
    <property type="match status" value="1"/>
</dbReference>
<dbReference type="AlphaFoldDB" id="A0A7W3IT11"/>
<dbReference type="RefSeq" id="WP_182560180.1">
    <property type="nucleotide sequence ID" value="NZ_JACGWT010000003.1"/>
</dbReference>
<comment type="caution">
    <text evidence="1">The sequence shown here is derived from an EMBL/GenBank/DDBJ whole genome shotgun (WGS) entry which is preliminary data.</text>
</comment>